<evidence type="ECO:0000256" key="3">
    <source>
        <dbReference type="ARBA" id="ARBA00023163"/>
    </source>
</evidence>
<proteinExistence type="predicted"/>
<protein>
    <recommendedName>
        <fullName evidence="4">HTH lacI-type domain-containing protein</fullName>
    </recommendedName>
</protein>
<dbReference type="Pfam" id="PF13377">
    <property type="entry name" value="Peripla_BP_3"/>
    <property type="match status" value="1"/>
</dbReference>
<dbReference type="SUPFAM" id="SSF47413">
    <property type="entry name" value="lambda repressor-like DNA-binding domains"/>
    <property type="match status" value="1"/>
</dbReference>
<evidence type="ECO:0000313" key="6">
    <source>
        <dbReference type="Proteomes" id="UP000076404"/>
    </source>
</evidence>
<reference evidence="5 6" key="1">
    <citation type="journal article" date="2014" name="Proc. Natl. Acad. Sci. U.S.A.">
        <title>Functional type 2 photosynthetic reaction centers found in the rare bacterial phylum Gemmatimonadetes.</title>
        <authorList>
            <person name="Zeng Y."/>
            <person name="Feng F."/>
            <person name="Medova H."/>
            <person name="Dean J."/>
            <person name="Koblizek M."/>
        </authorList>
    </citation>
    <scope>NUCLEOTIDE SEQUENCE [LARGE SCALE GENOMIC DNA]</scope>
    <source>
        <strain evidence="5 6">AP64</strain>
    </source>
</reference>
<feature type="domain" description="HTH lacI-type" evidence="4">
    <location>
        <begin position="10"/>
        <end position="66"/>
    </location>
</feature>
<keyword evidence="6" id="KW-1185">Reference proteome</keyword>
<keyword evidence="1" id="KW-0805">Transcription regulation</keyword>
<dbReference type="CDD" id="cd01392">
    <property type="entry name" value="HTH_LacI"/>
    <property type="match status" value="1"/>
</dbReference>
<sequence>MCPLPPGRRVTIHDVAARAGVSQPTASLVLSNHPRARVAVGTRQRVLDAATDLGYRPNVVARSLSQRRSYALGIIVPDIRNPFVADVVTGAERVAADAGYAVLLCDHSVRDAQKHLEVLLARQIDGVLLDAVGAAALSQQALAGVNVVLIDEPSDQWPGIATDALAAGELAARHLLELGHRDIAFIGPATDVHAFRMRERGFVRTLREAGVSLESDRWRRAPATVSGGRDAMRALLASTARPTATFCANDLMAIGAVKQCFTAGLELPRDLSVVGCDDIELARYVTPELTTISIPARELGARAARLLLQLIERSTHRVPTARPLPVRLVARASSGRVPSRSA</sequence>
<dbReference type="PROSITE" id="PS00356">
    <property type="entry name" value="HTH_LACI_1"/>
    <property type="match status" value="1"/>
</dbReference>
<reference evidence="5 6" key="2">
    <citation type="journal article" date="2016" name="Environ. Microbiol. Rep.">
        <title>Metagenomic evidence for the presence of phototrophic Gemmatimonadetes bacteria in diverse environments.</title>
        <authorList>
            <person name="Zeng Y."/>
            <person name="Baumbach J."/>
            <person name="Barbosa E.G."/>
            <person name="Azevedo V."/>
            <person name="Zhang C."/>
            <person name="Koblizek M."/>
        </authorList>
    </citation>
    <scope>NUCLEOTIDE SEQUENCE [LARGE SCALE GENOMIC DNA]</scope>
    <source>
        <strain evidence="5 6">AP64</strain>
    </source>
</reference>
<dbReference type="KEGG" id="gph:GEMMAAP_11110"/>
<dbReference type="InterPro" id="IPR000843">
    <property type="entry name" value="HTH_LacI"/>
</dbReference>
<dbReference type="GO" id="GO:0000976">
    <property type="term" value="F:transcription cis-regulatory region binding"/>
    <property type="evidence" value="ECO:0007669"/>
    <property type="project" value="TreeGrafter"/>
</dbReference>
<dbReference type="CDD" id="cd06267">
    <property type="entry name" value="PBP1_LacI_sugar_binding-like"/>
    <property type="match status" value="1"/>
</dbReference>
<dbReference type="OrthoDB" id="9796186at2"/>
<dbReference type="InterPro" id="IPR028082">
    <property type="entry name" value="Peripla_BP_I"/>
</dbReference>
<dbReference type="PANTHER" id="PTHR30146">
    <property type="entry name" value="LACI-RELATED TRANSCRIPTIONAL REPRESSOR"/>
    <property type="match status" value="1"/>
</dbReference>
<dbReference type="STRING" id="1379270.GEMMAAP_11110"/>
<evidence type="ECO:0000259" key="4">
    <source>
        <dbReference type="PROSITE" id="PS50932"/>
    </source>
</evidence>
<dbReference type="RefSeq" id="WP_026849699.1">
    <property type="nucleotide sequence ID" value="NZ_CP011454.1"/>
</dbReference>
<dbReference type="GO" id="GO:0003700">
    <property type="term" value="F:DNA-binding transcription factor activity"/>
    <property type="evidence" value="ECO:0007669"/>
    <property type="project" value="TreeGrafter"/>
</dbReference>
<dbReference type="AlphaFoldDB" id="A0A145Q3P6"/>
<dbReference type="InterPro" id="IPR010982">
    <property type="entry name" value="Lambda_DNA-bd_dom_sf"/>
</dbReference>
<dbReference type="PROSITE" id="PS50932">
    <property type="entry name" value="HTH_LACI_2"/>
    <property type="match status" value="1"/>
</dbReference>
<dbReference type="SMART" id="SM00354">
    <property type="entry name" value="HTH_LACI"/>
    <property type="match status" value="1"/>
</dbReference>
<dbReference type="EMBL" id="CP011454">
    <property type="protein sequence ID" value="AMW06772.1"/>
    <property type="molecule type" value="Genomic_DNA"/>
</dbReference>
<dbReference type="PANTHER" id="PTHR30146:SF109">
    <property type="entry name" value="HTH-TYPE TRANSCRIPTIONAL REGULATOR GALS"/>
    <property type="match status" value="1"/>
</dbReference>
<dbReference type="eggNOG" id="COG1609">
    <property type="taxonomic scope" value="Bacteria"/>
</dbReference>
<evidence type="ECO:0000256" key="2">
    <source>
        <dbReference type="ARBA" id="ARBA00023125"/>
    </source>
</evidence>
<evidence type="ECO:0000313" key="5">
    <source>
        <dbReference type="EMBL" id="AMW06772.1"/>
    </source>
</evidence>
<evidence type="ECO:0000256" key="1">
    <source>
        <dbReference type="ARBA" id="ARBA00023015"/>
    </source>
</evidence>
<dbReference type="InterPro" id="IPR046335">
    <property type="entry name" value="LacI/GalR-like_sensor"/>
</dbReference>
<dbReference type="Pfam" id="PF00356">
    <property type="entry name" value="LacI"/>
    <property type="match status" value="1"/>
</dbReference>
<name>A0A145Q3P6_9BACT</name>
<gene>
    <name evidence="5" type="ORF">GEMMAAP_11110</name>
</gene>
<accession>A0A145Q3P6</accession>
<keyword evidence="3" id="KW-0804">Transcription</keyword>
<dbReference type="Proteomes" id="UP000076404">
    <property type="component" value="Chromosome"/>
</dbReference>
<organism evidence="5 6">
    <name type="scientific">Gemmatimonas phototrophica</name>
    <dbReference type="NCBI Taxonomy" id="1379270"/>
    <lineage>
        <taxon>Bacteria</taxon>
        <taxon>Pseudomonadati</taxon>
        <taxon>Gemmatimonadota</taxon>
        <taxon>Gemmatimonadia</taxon>
        <taxon>Gemmatimonadales</taxon>
        <taxon>Gemmatimonadaceae</taxon>
        <taxon>Gemmatimonas</taxon>
    </lineage>
</organism>
<keyword evidence="2" id="KW-0238">DNA-binding</keyword>
<dbReference type="SUPFAM" id="SSF53822">
    <property type="entry name" value="Periplasmic binding protein-like I"/>
    <property type="match status" value="1"/>
</dbReference>
<dbReference type="Gene3D" id="3.40.50.2300">
    <property type="match status" value="2"/>
</dbReference>
<dbReference type="Gene3D" id="1.10.260.40">
    <property type="entry name" value="lambda repressor-like DNA-binding domains"/>
    <property type="match status" value="1"/>
</dbReference>